<dbReference type="InterPro" id="IPR012955">
    <property type="entry name" value="CASP_C"/>
</dbReference>
<protein>
    <recommendedName>
        <fullName evidence="3">Protein CASP</fullName>
    </recommendedName>
</protein>
<feature type="coiled-coil region" evidence="10">
    <location>
        <begin position="615"/>
        <end position="649"/>
    </location>
</feature>
<dbReference type="Proteomes" id="UP001224775">
    <property type="component" value="Unassembled WGS sequence"/>
</dbReference>
<keyword evidence="9" id="KW-0472">Membrane</keyword>
<reference evidence="14" key="1">
    <citation type="submission" date="2023-06" db="EMBL/GenBank/DDBJ databases">
        <title>Survivors Of The Sea: Transcriptome response of Skeletonema marinoi to long-term dormancy.</title>
        <authorList>
            <person name="Pinder M.I.M."/>
            <person name="Kourtchenko O."/>
            <person name="Robertson E.K."/>
            <person name="Larsson T."/>
            <person name="Maumus F."/>
            <person name="Osuna-Cruz C.M."/>
            <person name="Vancaester E."/>
            <person name="Stenow R."/>
            <person name="Vandepoele K."/>
            <person name="Ploug H."/>
            <person name="Bruchert V."/>
            <person name="Godhe A."/>
            <person name="Topel M."/>
        </authorList>
    </citation>
    <scope>NUCLEOTIDE SEQUENCE</scope>
    <source>
        <strain evidence="14">R05AC</strain>
    </source>
</reference>
<comment type="subcellular location">
    <subcellularLocation>
        <location evidence="1">Golgi apparatus membrane</location>
        <topology evidence="1">Single-pass type IV membrane protein</topology>
    </subcellularLocation>
</comment>
<keyword evidence="7" id="KW-0333">Golgi apparatus</keyword>
<evidence type="ECO:0000256" key="4">
    <source>
        <dbReference type="ARBA" id="ARBA00022448"/>
    </source>
</evidence>
<feature type="compositionally biased region" description="Low complexity" evidence="11">
    <location>
        <begin position="358"/>
        <end position="367"/>
    </location>
</feature>
<dbReference type="EMBL" id="JATAAI010000030">
    <property type="protein sequence ID" value="KAK1736223.1"/>
    <property type="molecule type" value="Genomic_DNA"/>
</dbReference>
<keyword evidence="6" id="KW-1133">Transmembrane helix</keyword>
<evidence type="ECO:0000256" key="7">
    <source>
        <dbReference type="ARBA" id="ARBA00023034"/>
    </source>
</evidence>
<dbReference type="InterPro" id="IPR057476">
    <property type="entry name" value="Cux_N"/>
</dbReference>
<comment type="similarity">
    <text evidence="2">Belongs to the CASP family.</text>
</comment>
<dbReference type="PANTHER" id="PTHR14043:SF2">
    <property type="entry name" value="HOMEOBOX PROTEIN CUT"/>
    <property type="match status" value="1"/>
</dbReference>
<evidence type="ECO:0000313" key="15">
    <source>
        <dbReference type="Proteomes" id="UP001224775"/>
    </source>
</evidence>
<dbReference type="AlphaFoldDB" id="A0AAD8XYT8"/>
<evidence type="ECO:0000256" key="10">
    <source>
        <dbReference type="SAM" id="Coils"/>
    </source>
</evidence>
<feature type="region of interest" description="Disordered" evidence="11">
    <location>
        <begin position="544"/>
        <end position="610"/>
    </location>
</feature>
<keyword evidence="4" id="KW-0813">Transport</keyword>
<evidence type="ECO:0000256" key="2">
    <source>
        <dbReference type="ARBA" id="ARBA00006415"/>
    </source>
</evidence>
<dbReference type="GO" id="GO:0006891">
    <property type="term" value="P:intra-Golgi vesicle-mediated transport"/>
    <property type="evidence" value="ECO:0007669"/>
    <property type="project" value="InterPro"/>
</dbReference>
<evidence type="ECO:0000256" key="9">
    <source>
        <dbReference type="ARBA" id="ARBA00023136"/>
    </source>
</evidence>
<keyword evidence="8 10" id="KW-0175">Coiled coil</keyword>
<accession>A0AAD8XYT8</accession>
<evidence type="ECO:0000313" key="14">
    <source>
        <dbReference type="EMBL" id="KAK1736223.1"/>
    </source>
</evidence>
<evidence type="ECO:0000256" key="5">
    <source>
        <dbReference type="ARBA" id="ARBA00022692"/>
    </source>
</evidence>
<feature type="compositionally biased region" description="Low complexity" evidence="11">
    <location>
        <begin position="547"/>
        <end position="561"/>
    </location>
</feature>
<proteinExistence type="inferred from homology"/>
<dbReference type="Pfam" id="PF08172">
    <property type="entry name" value="CASP_C"/>
    <property type="match status" value="1"/>
</dbReference>
<feature type="region of interest" description="Disordered" evidence="11">
    <location>
        <begin position="346"/>
        <end position="368"/>
    </location>
</feature>
<name>A0AAD8XYT8_9STRA</name>
<feature type="region of interest" description="Disordered" evidence="11">
    <location>
        <begin position="173"/>
        <end position="193"/>
    </location>
</feature>
<evidence type="ECO:0000259" key="13">
    <source>
        <dbReference type="Pfam" id="PF25398"/>
    </source>
</evidence>
<evidence type="ECO:0000256" key="8">
    <source>
        <dbReference type="ARBA" id="ARBA00023054"/>
    </source>
</evidence>
<feature type="domain" description="CASP C-terminal" evidence="12">
    <location>
        <begin position="515"/>
        <end position="768"/>
    </location>
</feature>
<keyword evidence="5" id="KW-0812">Transmembrane</keyword>
<dbReference type="PANTHER" id="PTHR14043">
    <property type="entry name" value="CCAAT DISPLACEMENT PROTEIN-RELATED"/>
    <property type="match status" value="1"/>
</dbReference>
<evidence type="ECO:0000256" key="11">
    <source>
        <dbReference type="SAM" id="MobiDB-lite"/>
    </source>
</evidence>
<dbReference type="GO" id="GO:0000139">
    <property type="term" value="C:Golgi membrane"/>
    <property type="evidence" value="ECO:0007669"/>
    <property type="project" value="UniProtKB-SubCell"/>
</dbReference>
<keyword evidence="15" id="KW-1185">Reference proteome</keyword>
<feature type="domain" description="Cux N-terminal" evidence="13">
    <location>
        <begin position="5"/>
        <end position="125"/>
    </location>
</feature>
<evidence type="ECO:0000256" key="1">
    <source>
        <dbReference type="ARBA" id="ARBA00004409"/>
    </source>
</evidence>
<evidence type="ECO:0000259" key="12">
    <source>
        <dbReference type="Pfam" id="PF08172"/>
    </source>
</evidence>
<evidence type="ECO:0000256" key="6">
    <source>
        <dbReference type="ARBA" id="ARBA00022989"/>
    </source>
</evidence>
<comment type="caution">
    <text evidence="14">The sequence shown here is derived from an EMBL/GenBank/DDBJ whole genome shotgun (WGS) entry which is preliminary data.</text>
</comment>
<feature type="coiled-coil region" evidence="10">
    <location>
        <begin position="372"/>
        <end position="438"/>
    </location>
</feature>
<organism evidence="14 15">
    <name type="scientific">Skeletonema marinoi</name>
    <dbReference type="NCBI Taxonomy" id="267567"/>
    <lineage>
        <taxon>Eukaryota</taxon>
        <taxon>Sar</taxon>
        <taxon>Stramenopiles</taxon>
        <taxon>Ochrophyta</taxon>
        <taxon>Bacillariophyta</taxon>
        <taxon>Coscinodiscophyceae</taxon>
        <taxon>Thalassiosirophycidae</taxon>
        <taxon>Thalassiosirales</taxon>
        <taxon>Skeletonemataceae</taxon>
        <taxon>Skeletonema</taxon>
        <taxon>Skeletonema marinoi-dohrnii complex</taxon>
    </lineage>
</organism>
<sequence>MTMAAEPLQTALQSWAEIDLPALRPNLDQTVQSLVESRETSLQARKSLGERTKTLKRAIKTASDDGTTTSIASLATECKATIKAYQGEIDSLTKRCKLSESNFTKLYDVIYNREDPAASLRRAMEIVQSRDDQLENLLGAMEELNGELEGVREKEQAWAAEREELLTQLKESEVRKDHDENNNNNNSNNSALSLAEREELIQLRSEVAEYEVEFKGLKNQDITIRKLEAKIEQLEKDREHELQTELSKAREELAEVEGRRATEALEREAITSRKVQSLELQLRAERAGREASASQLLAAEDGLGEHEAAWEAQKQILVGDADRLREELAECARERDEVRLRMEAVLERDEGGSGGDGTTTTPPSSGGAKMLLAEYMSERKAYEAEIGELSDTCNALREELRAKEDSISEERTSAKSKIEVLERERVTLTNQLSSLELKVANAPSQDVVDKMRHELRILKRLEYNALDIDHNDRSDPETTVGDDLESVLVAKLRKVEADLVRERREKSEGVKEREELNSELDNVKKSLGEAEELVASLENDLQLAVQTPTPSKTTSRSNSSSAELPYAPTNPPNPNTLQKVLDPNAPLIVDSNPITKPPTASAASQERANDDHSVATIVMAQRDRLRARCDALEAERDSFKRELQVQVQTSESLKTDNTKLYEKVRYLQSFNATSGGSMMRGRNSSLSSDRDLDIEALESRYEASVDPFRQFSRAERQRKYNEMSPLEKVVFIVAKTTLGSKEMRKALFFYVLGMHLLVFVTTYHWSHSSSCDFLHKHEALAHFHGGMPLPESPAGEAAAAAHQAAKLLDSN</sequence>
<evidence type="ECO:0000256" key="3">
    <source>
        <dbReference type="ARBA" id="ARBA00018691"/>
    </source>
</evidence>
<feature type="coiled-coil region" evidence="10">
    <location>
        <begin position="75"/>
        <end position="102"/>
    </location>
</feature>
<gene>
    <name evidence="14" type="ORF">QTG54_013359</name>
</gene>
<dbReference type="Pfam" id="PF25398">
    <property type="entry name" value="CUX1_N"/>
    <property type="match status" value="1"/>
</dbReference>